<dbReference type="EMBL" id="CP006734">
    <property type="protein sequence ID" value="AGW41966.1"/>
    <property type="molecule type" value="Genomic_DNA"/>
</dbReference>
<sequence>MYIATAASLPESPLHAAIHGWDYPLSRVGMLLLDLIDLQGAKASKKGQWKPLPRPWKHVERLGFTELSYDEAIELLKNNAGR</sequence>
<dbReference type="AlphaFoldDB" id="U3P836"/>
<dbReference type="KEGG" id="lxy:O159_19510"/>
<evidence type="ECO:0000313" key="1">
    <source>
        <dbReference type="EMBL" id="AGW41966.1"/>
    </source>
</evidence>
<accession>U3P836</accession>
<dbReference type="PATRIC" id="fig|1389489.3.peg.1875"/>
<gene>
    <name evidence="1" type="ORF">O159_19510</name>
</gene>
<name>U3P836_LEIXC</name>
<dbReference type="Proteomes" id="UP000016743">
    <property type="component" value="Chromosome"/>
</dbReference>
<evidence type="ECO:0000313" key="2">
    <source>
        <dbReference type="Proteomes" id="UP000016743"/>
    </source>
</evidence>
<dbReference type="OrthoDB" id="9916522at2"/>
<dbReference type="HOGENOM" id="CLU_2554109_0_0_11"/>
<reference evidence="1 2" key="1">
    <citation type="journal article" date="2013" name="Genome Announc.">
        <title>Complete Genome Sequence of Leifsonia xyli subsp. cynodontis Strain DSM46306, a Gram-Positive Bacterial Pathogen of Grasses.</title>
        <authorList>
            <person name="Monteiro-Vitorello C.B."/>
            <person name="Zerillo M.M."/>
            <person name="Van Sluys M.A."/>
            <person name="Camargo L.E."/>
            <person name="Kitajima J.P."/>
        </authorList>
    </citation>
    <scope>NUCLEOTIDE SEQUENCE [LARGE SCALE GENOMIC DNA]</scope>
    <source>
        <strain evidence="1 2">DSM 46306</strain>
    </source>
</reference>
<dbReference type="RefSeq" id="WP_021755452.1">
    <property type="nucleotide sequence ID" value="NC_022438.1"/>
</dbReference>
<keyword evidence="2" id="KW-1185">Reference proteome</keyword>
<proteinExistence type="predicted"/>
<protein>
    <submittedName>
        <fullName evidence="1">Uncharacterized protein</fullName>
    </submittedName>
</protein>
<organism evidence="1 2">
    <name type="scientific">Leifsonia xyli subsp. cynodontis DSM 46306</name>
    <dbReference type="NCBI Taxonomy" id="1389489"/>
    <lineage>
        <taxon>Bacteria</taxon>
        <taxon>Bacillati</taxon>
        <taxon>Actinomycetota</taxon>
        <taxon>Actinomycetes</taxon>
        <taxon>Micrococcales</taxon>
        <taxon>Microbacteriaceae</taxon>
        <taxon>Leifsonia</taxon>
    </lineage>
</organism>